<dbReference type="SMART" id="SM00028">
    <property type="entry name" value="TPR"/>
    <property type="match status" value="5"/>
</dbReference>
<feature type="transmembrane region" description="Helical" evidence="3">
    <location>
        <begin position="335"/>
        <end position="358"/>
    </location>
</feature>
<dbReference type="SUPFAM" id="SSF48452">
    <property type="entry name" value="TPR-like"/>
    <property type="match status" value="2"/>
</dbReference>
<dbReference type="InterPro" id="IPR016032">
    <property type="entry name" value="Sig_transdc_resp-reg_C-effctor"/>
</dbReference>
<accession>A0A1T5BKX3</accession>
<evidence type="ECO:0000256" key="3">
    <source>
        <dbReference type="SAM" id="Phobius"/>
    </source>
</evidence>
<dbReference type="GO" id="GO:0006355">
    <property type="term" value="P:regulation of DNA-templated transcription"/>
    <property type="evidence" value="ECO:0007669"/>
    <property type="project" value="InterPro"/>
</dbReference>
<feature type="repeat" description="TPR" evidence="1">
    <location>
        <begin position="108"/>
        <end position="141"/>
    </location>
</feature>
<keyword evidence="2" id="KW-0175">Coiled coil</keyword>
<dbReference type="AlphaFoldDB" id="A0A1T5BKX3"/>
<dbReference type="PROSITE" id="PS50005">
    <property type="entry name" value="TPR"/>
    <property type="match status" value="5"/>
</dbReference>
<gene>
    <name evidence="4" type="ORF">SAMN05660226_01536</name>
</gene>
<feature type="repeat" description="TPR" evidence="1">
    <location>
        <begin position="228"/>
        <end position="261"/>
    </location>
</feature>
<dbReference type="SUPFAM" id="SSF46894">
    <property type="entry name" value="C-terminal effector domain of the bipartite response regulators"/>
    <property type="match status" value="1"/>
</dbReference>
<dbReference type="Gene3D" id="1.25.40.10">
    <property type="entry name" value="Tetratricopeptide repeat domain"/>
    <property type="match status" value="2"/>
</dbReference>
<dbReference type="Proteomes" id="UP000190541">
    <property type="component" value="Unassembled WGS sequence"/>
</dbReference>
<dbReference type="InterPro" id="IPR011990">
    <property type="entry name" value="TPR-like_helical_dom_sf"/>
</dbReference>
<evidence type="ECO:0000256" key="1">
    <source>
        <dbReference type="PROSITE-ProRule" id="PRU00339"/>
    </source>
</evidence>
<organism evidence="4 5">
    <name type="scientific">Parapedobacter luteus</name>
    <dbReference type="NCBI Taxonomy" id="623280"/>
    <lineage>
        <taxon>Bacteria</taxon>
        <taxon>Pseudomonadati</taxon>
        <taxon>Bacteroidota</taxon>
        <taxon>Sphingobacteriia</taxon>
        <taxon>Sphingobacteriales</taxon>
        <taxon>Sphingobacteriaceae</taxon>
        <taxon>Parapedobacter</taxon>
    </lineage>
</organism>
<feature type="repeat" description="TPR" evidence="1">
    <location>
        <begin position="68"/>
        <end position="101"/>
    </location>
</feature>
<dbReference type="Gene3D" id="1.10.10.10">
    <property type="entry name" value="Winged helix-like DNA-binding domain superfamily/Winged helix DNA-binding domain"/>
    <property type="match status" value="1"/>
</dbReference>
<feature type="repeat" description="TPR" evidence="1">
    <location>
        <begin position="148"/>
        <end position="181"/>
    </location>
</feature>
<dbReference type="InterPro" id="IPR036388">
    <property type="entry name" value="WH-like_DNA-bd_sf"/>
</dbReference>
<keyword evidence="3" id="KW-0812">Transmembrane</keyword>
<keyword evidence="3" id="KW-1133">Transmembrane helix</keyword>
<dbReference type="PANTHER" id="PTHR10098">
    <property type="entry name" value="RAPSYN-RELATED"/>
    <property type="match status" value="1"/>
</dbReference>
<keyword evidence="1" id="KW-0802">TPR repeat</keyword>
<feature type="repeat" description="TPR" evidence="1">
    <location>
        <begin position="188"/>
        <end position="221"/>
    </location>
</feature>
<sequence>MGRMSPFFPKICLLLWVIFPLVANAQKNNRNQLEHTRTLIKQNPDAAFLQIKRILNEALEEQDNYIAAMCYEQIGEVYYYQAAYSQALDNYHKAIKFFRQEKHAAELANTLIKVGETHYYNRQYPAALEIFQEALAIYSDLDNHRGMADAYGHIGQAYEKSQRYEEATKYQNLALKQLKQEDDPVGVAKIYENIGSIYEDKLQLDSALHYFTMALELNRQHGNQMAQIEVINNLGDVYRKTGQYEAALGYTRQAARLADTLNEHYQLASAYRDLSRTFDLMGRYDSAYYYSEAGRDIFLDIFSEDSKKQLTILQTLFELEQKDDAINQFHKDRRIYGLFTAGAIVITVLLVSLGISIISRQRLKLKNQQQLNVQNSMLYEAQKKALETDLHNKQLREENLRGELELKSKELTSHTLHLIQKNQLLEELREKLTRMVKDDKRDQRKELKQLLSLINLNSNHDKNWEDFRTVFERVHEHFFDSLKKHSDALTSTDLRLAALLKMNLTSADIATMLGISQNSLRISRYRLRKKLNLEDGENLSAFIQRL</sequence>
<keyword evidence="3" id="KW-0472">Membrane</keyword>
<dbReference type="EMBL" id="FUYS01000003">
    <property type="protein sequence ID" value="SKB47463.1"/>
    <property type="molecule type" value="Genomic_DNA"/>
</dbReference>
<name>A0A1T5BKX3_9SPHI</name>
<reference evidence="4 5" key="1">
    <citation type="submission" date="2017-02" db="EMBL/GenBank/DDBJ databases">
        <authorList>
            <person name="Peterson S.W."/>
        </authorList>
    </citation>
    <scope>NUCLEOTIDE SEQUENCE [LARGE SCALE GENOMIC DNA]</scope>
    <source>
        <strain evidence="4 5">DSM 22899</strain>
    </source>
</reference>
<feature type="coiled-coil region" evidence="2">
    <location>
        <begin position="383"/>
        <end position="442"/>
    </location>
</feature>
<evidence type="ECO:0000256" key="2">
    <source>
        <dbReference type="SAM" id="Coils"/>
    </source>
</evidence>
<dbReference type="GO" id="GO:0003677">
    <property type="term" value="F:DNA binding"/>
    <property type="evidence" value="ECO:0007669"/>
    <property type="project" value="InterPro"/>
</dbReference>
<keyword evidence="5" id="KW-1185">Reference proteome</keyword>
<evidence type="ECO:0000313" key="5">
    <source>
        <dbReference type="Proteomes" id="UP000190541"/>
    </source>
</evidence>
<evidence type="ECO:0000313" key="4">
    <source>
        <dbReference type="EMBL" id="SKB47463.1"/>
    </source>
</evidence>
<dbReference type="Pfam" id="PF13424">
    <property type="entry name" value="TPR_12"/>
    <property type="match status" value="2"/>
</dbReference>
<dbReference type="InterPro" id="IPR019734">
    <property type="entry name" value="TPR_rpt"/>
</dbReference>
<proteinExistence type="predicted"/>
<dbReference type="STRING" id="623280.SAMN05660226_01536"/>
<protein>
    <submittedName>
        <fullName evidence="4">Tetratricopeptide repeat-containing protein</fullName>
    </submittedName>
</protein>